<accession>A0A8T2QFG7</accession>
<dbReference type="AlphaFoldDB" id="A0A8T2QFG7"/>
<feature type="region of interest" description="Disordered" evidence="1">
    <location>
        <begin position="1"/>
        <end position="88"/>
    </location>
</feature>
<evidence type="ECO:0008006" key="4">
    <source>
        <dbReference type="Google" id="ProtNLM"/>
    </source>
</evidence>
<evidence type="ECO:0000256" key="1">
    <source>
        <dbReference type="SAM" id="MobiDB-lite"/>
    </source>
</evidence>
<dbReference type="Proteomes" id="UP000825935">
    <property type="component" value="Chromosome 35"/>
</dbReference>
<organism evidence="2 3">
    <name type="scientific">Ceratopteris richardii</name>
    <name type="common">Triangle waterfern</name>
    <dbReference type="NCBI Taxonomy" id="49495"/>
    <lineage>
        <taxon>Eukaryota</taxon>
        <taxon>Viridiplantae</taxon>
        <taxon>Streptophyta</taxon>
        <taxon>Embryophyta</taxon>
        <taxon>Tracheophyta</taxon>
        <taxon>Polypodiopsida</taxon>
        <taxon>Polypodiidae</taxon>
        <taxon>Polypodiales</taxon>
        <taxon>Pteridineae</taxon>
        <taxon>Pteridaceae</taxon>
        <taxon>Parkerioideae</taxon>
        <taxon>Ceratopteris</taxon>
    </lineage>
</organism>
<dbReference type="FunFam" id="2.120.10.80:FF:000042">
    <property type="entry name" value="Serine/threonine-protein phosphatase"/>
    <property type="match status" value="1"/>
</dbReference>
<evidence type="ECO:0000313" key="2">
    <source>
        <dbReference type="EMBL" id="KAH7282378.1"/>
    </source>
</evidence>
<dbReference type="InterPro" id="IPR015915">
    <property type="entry name" value="Kelch-typ_b-propeller"/>
</dbReference>
<dbReference type="EMBL" id="CM035440">
    <property type="protein sequence ID" value="KAH7282378.1"/>
    <property type="molecule type" value="Genomic_DNA"/>
</dbReference>
<dbReference type="PANTHER" id="PTHR46422:SF6">
    <property type="entry name" value="SERINE_THREONINE-PROTEIN PHOSPHATASE BSL1"/>
    <property type="match status" value="1"/>
</dbReference>
<keyword evidence="3" id="KW-1185">Reference proteome</keyword>
<feature type="compositionally biased region" description="Polar residues" evidence="1">
    <location>
        <begin position="1"/>
        <end position="13"/>
    </location>
</feature>
<dbReference type="Pfam" id="PF24681">
    <property type="entry name" value="Kelch_KLHDC2_KLHL20_DRC7"/>
    <property type="match status" value="1"/>
</dbReference>
<dbReference type="SUPFAM" id="SSF117281">
    <property type="entry name" value="Kelch motif"/>
    <property type="match status" value="1"/>
</dbReference>
<comment type="caution">
    <text evidence="2">The sequence shown here is derived from an EMBL/GenBank/DDBJ whole genome shotgun (WGS) entry which is preliminary data.</text>
</comment>
<dbReference type="PANTHER" id="PTHR46422">
    <property type="entry name" value="SERINE/THREONINE-PROTEIN PHOSPHATASE BSL3"/>
    <property type="match status" value="1"/>
</dbReference>
<protein>
    <recommendedName>
        <fullName evidence="4">LOV domain-containing protein</fullName>
    </recommendedName>
</protein>
<proteinExistence type="predicted"/>
<reference evidence="2" key="1">
    <citation type="submission" date="2021-08" db="EMBL/GenBank/DDBJ databases">
        <title>WGS assembly of Ceratopteris richardii.</title>
        <authorList>
            <person name="Marchant D.B."/>
            <person name="Chen G."/>
            <person name="Jenkins J."/>
            <person name="Shu S."/>
            <person name="Leebens-Mack J."/>
            <person name="Grimwood J."/>
            <person name="Schmutz J."/>
            <person name="Soltis P."/>
            <person name="Soltis D."/>
            <person name="Chen Z.-H."/>
        </authorList>
    </citation>
    <scope>NUCLEOTIDE SEQUENCE</scope>
    <source>
        <strain evidence="2">Whitten #5841</strain>
        <tissue evidence="2">Leaf</tissue>
    </source>
</reference>
<dbReference type="OrthoDB" id="1701025at2759"/>
<dbReference type="Gene3D" id="2.120.10.80">
    <property type="entry name" value="Kelch-type beta propeller"/>
    <property type="match status" value="1"/>
</dbReference>
<gene>
    <name evidence="2" type="ORF">KP509_35G027800</name>
</gene>
<feature type="compositionally biased region" description="Polar residues" evidence="1">
    <location>
        <begin position="33"/>
        <end position="46"/>
    </location>
</feature>
<sequence>MEDNDGTLSTQVASEHIRNEENQEGAPIPHASTRVSPLSSPTSVNFRLSACDDGNGTGQVIDEGEPLTEHAGSPSSRLSTGPRPAPSYEQLACLSDTEADRPGPRCGHTLTAVLAIGDEGSTSYVGPRLVLFGGATSIEDGSEAAGLHSIGGGAGIRLAGVTNDVHCYDILSKRWTRLHPAGEAPSPRAAHATTAVGTMVVTQGGIGPAGHATEDLHVLDLAQVKPKWHRLVVQGLSPGPRYGHVMELIQQRYLIVVGGNNGKKYLSDTWSLDTATKPYEWRRLEPEGDTIPSCMYATASARADGLLLLCGGRDGSGMPLDSAYGLVKHRDGRWEWVRAPGVAPSPRSQHAAAFVGSRLHVTGGALRGGRMVEGSATAAGKARVLILRR</sequence>
<evidence type="ECO:0000313" key="3">
    <source>
        <dbReference type="Proteomes" id="UP000825935"/>
    </source>
</evidence>
<name>A0A8T2QFG7_CERRI</name>